<gene>
    <name evidence="2" type="ORF">GSOID_T00013784001</name>
</gene>
<accession>E4Y0U8</accession>
<feature type="compositionally biased region" description="Low complexity" evidence="1">
    <location>
        <begin position="156"/>
        <end position="182"/>
    </location>
</feature>
<feature type="compositionally biased region" description="Pro residues" evidence="1">
    <location>
        <begin position="127"/>
        <end position="147"/>
    </location>
</feature>
<dbReference type="AlphaFoldDB" id="E4Y0U8"/>
<organism evidence="2">
    <name type="scientific">Oikopleura dioica</name>
    <name type="common">Tunicate</name>
    <dbReference type="NCBI Taxonomy" id="34765"/>
    <lineage>
        <taxon>Eukaryota</taxon>
        <taxon>Metazoa</taxon>
        <taxon>Chordata</taxon>
        <taxon>Tunicata</taxon>
        <taxon>Appendicularia</taxon>
        <taxon>Copelata</taxon>
        <taxon>Oikopleuridae</taxon>
        <taxon>Oikopleura</taxon>
    </lineage>
</organism>
<name>E4Y0U8_OIKDI</name>
<feature type="region of interest" description="Disordered" evidence="1">
    <location>
        <begin position="32"/>
        <end position="198"/>
    </location>
</feature>
<keyword evidence="3" id="KW-1185">Reference proteome</keyword>
<dbReference type="Proteomes" id="UP000001307">
    <property type="component" value="Unassembled WGS sequence"/>
</dbReference>
<reference evidence="2" key="1">
    <citation type="journal article" date="2010" name="Science">
        <title>Plasticity of animal genome architecture unmasked by rapid evolution of a pelagic tunicate.</title>
        <authorList>
            <person name="Denoeud F."/>
            <person name="Henriet S."/>
            <person name="Mungpakdee S."/>
            <person name="Aury J.M."/>
            <person name="Da Silva C."/>
            <person name="Brinkmann H."/>
            <person name="Mikhaleva J."/>
            <person name="Olsen L.C."/>
            <person name="Jubin C."/>
            <person name="Canestro C."/>
            <person name="Bouquet J.M."/>
            <person name="Danks G."/>
            <person name="Poulain J."/>
            <person name="Campsteijn C."/>
            <person name="Adamski M."/>
            <person name="Cross I."/>
            <person name="Yadetie F."/>
            <person name="Muffato M."/>
            <person name="Louis A."/>
            <person name="Butcher S."/>
            <person name="Tsagkogeorga G."/>
            <person name="Konrad A."/>
            <person name="Singh S."/>
            <person name="Jensen M.F."/>
            <person name="Cong E.H."/>
            <person name="Eikeseth-Otteraa H."/>
            <person name="Noel B."/>
            <person name="Anthouard V."/>
            <person name="Porcel B.M."/>
            <person name="Kachouri-Lafond R."/>
            <person name="Nishino A."/>
            <person name="Ugolini M."/>
            <person name="Chourrout P."/>
            <person name="Nishida H."/>
            <person name="Aasland R."/>
            <person name="Huzurbazar S."/>
            <person name="Westhof E."/>
            <person name="Delsuc F."/>
            <person name="Lehrach H."/>
            <person name="Reinhardt R."/>
            <person name="Weissenbach J."/>
            <person name="Roy S.W."/>
            <person name="Artiguenave F."/>
            <person name="Postlethwait J.H."/>
            <person name="Manak J.R."/>
            <person name="Thompson E.M."/>
            <person name="Jaillon O."/>
            <person name="Du Pasquier L."/>
            <person name="Boudinot P."/>
            <person name="Liberles D.A."/>
            <person name="Volff J.N."/>
            <person name="Philippe H."/>
            <person name="Lenhard B."/>
            <person name="Roest Crollius H."/>
            <person name="Wincker P."/>
            <person name="Chourrout D."/>
        </authorList>
    </citation>
    <scope>NUCLEOTIDE SEQUENCE [LARGE SCALE GENOMIC DNA]</scope>
</reference>
<feature type="compositionally biased region" description="Basic residues" evidence="1">
    <location>
        <begin position="34"/>
        <end position="64"/>
    </location>
</feature>
<feature type="compositionally biased region" description="Basic and acidic residues" evidence="1">
    <location>
        <begin position="184"/>
        <end position="197"/>
    </location>
</feature>
<proteinExistence type="predicted"/>
<feature type="compositionally biased region" description="Basic residues" evidence="1">
    <location>
        <begin position="72"/>
        <end position="86"/>
    </location>
</feature>
<dbReference type="InParanoid" id="E4Y0U8"/>
<dbReference type="EMBL" id="FN653535">
    <property type="protein sequence ID" value="CBY15506.1"/>
    <property type="molecule type" value="Genomic_DNA"/>
</dbReference>
<sequence length="245" mass="28238">KEVKSSIQVRKRNCHSCNYLIEEELFRFENYSRYSKRSKKKSRSRSPVKSSRNRRASPPRRSARSRSADRSRSRRSPKRCPVRRRSPSRERYRSRSSRDRSSRDRDRRISTASSRSDYIRKRSPLNHIPPPPPPRVPPPRVPPPPPKTSSAHLPISDDSLTLDSSFSSSRASLLSHSSSRSPSKNRDQAAHSDHENEAVVEVVRRSNRVRSIEFDKACKSLVSWSTEFKPTQIRSTLVEGLRPGI</sequence>
<feature type="non-terminal residue" evidence="2">
    <location>
        <position position="1"/>
    </location>
</feature>
<feature type="compositionally biased region" description="Basic and acidic residues" evidence="1">
    <location>
        <begin position="87"/>
        <end position="109"/>
    </location>
</feature>
<protein>
    <submittedName>
        <fullName evidence="2">Uncharacterized protein</fullName>
    </submittedName>
</protein>
<evidence type="ECO:0000256" key="1">
    <source>
        <dbReference type="SAM" id="MobiDB-lite"/>
    </source>
</evidence>
<evidence type="ECO:0000313" key="3">
    <source>
        <dbReference type="Proteomes" id="UP000001307"/>
    </source>
</evidence>
<evidence type="ECO:0000313" key="2">
    <source>
        <dbReference type="EMBL" id="CBY15506.1"/>
    </source>
</evidence>